<feature type="region of interest" description="Disordered" evidence="1">
    <location>
        <begin position="161"/>
        <end position="190"/>
    </location>
</feature>
<feature type="region of interest" description="Disordered" evidence="1">
    <location>
        <begin position="317"/>
        <end position="344"/>
    </location>
</feature>
<dbReference type="PANTHER" id="PTHR12084">
    <property type="entry name" value="NUCLEAR PORE GLYCOPROTEIN P62-RELATED"/>
    <property type="match status" value="1"/>
</dbReference>
<dbReference type="STRING" id="3055.A0A2K3DMI1"/>
<sequence>MLLHDDIWLCLRAAQRVKTAAADVQGGGDPRQQPAGPGAGGALDGGRRSGSSFHDASSVPGADVFTWAGGVFTSAGPGLLQDLQLQQGQGEGEEQLAAGCDVRVFAAGAPAEGLAGSVSAASPEVGSCVLRCAGLASVLCLASREAALVAVVRKGQQPPELWAAPARGHSGGGDPRPQPTGPGADDPRPLWQVPMPAVLPGGLLTWDEYTCCFAGGADVLPPVLRSQALPAGGGGGGAASPLPVQLLVGEPPAVAVLSASVSVKPAAAAEAVGSAAGGGGGASSLMCARLATELGLAHGEAVQLIWVDTQLAKVKRGPVRRASQQPQRQLGGSAPQPPATVPSAQAAWPLSATPAPERLGARAPAAVPAAAQSPGAASSAAGRGKPAGGGSIKPVHSRATPGGAAASSSSTRRVRDGSATMRLMRLYNGDRLMGVSALQHALGRERFQRWRKEMRAKAPRAVTVELLGPRQGAGPVRLPALFDRKKSGSDVPVLRVPGLTRSGKLEVGALVEVRRFRIRGSVFELCLRAVQAGGNKAAEDLPPLGVATEQSGSSSSTSSSTSSVASASTAPPVLAAPAPAPPPTPPAAAQALAPAAPQLSPPAPQGVGTSTAAGGLAPAQADAAQPHATPPAAAAAPVHSSLRRRRRGGQHSGLLTLDGQGRFIGMETLRRVFGPAGLERIQRLLLKARYCDQRVIVVNPCTGGRSGPFPGALRINKVGLALPTVYLRSAHLQAEFGLRDGDGLRPRRAQRGDSCLLVEVVRAGQGQGGAGSSGRAGGAGSGSGGIGVGGRGQPTQAANPLGAAVVACTPVAAAASAQQPAPPEGPLLSPASTNSGSGAGHSAASGRVDSGTQQAASQAAAEPPELRRPVPNERPDCGGAGP</sequence>
<dbReference type="PANTHER" id="PTHR12084:SF0">
    <property type="entry name" value="NUCLEAR PORE GLYCOPROTEIN P62"/>
    <property type="match status" value="1"/>
</dbReference>
<feature type="compositionally biased region" description="Low complexity" evidence="1">
    <location>
        <begin position="611"/>
        <end position="637"/>
    </location>
</feature>
<name>A0A2K3DMI1_CHLRE</name>
<keyword evidence="3" id="KW-1185">Reference proteome</keyword>
<dbReference type="RefSeq" id="XP_042923455.1">
    <property type="nucleotide sequence ID" value="XM_043062749.1"/>
</dbReference>
<feature type="compositionally biased region" description="Gly residues" evidence="1">
    <location>
        <begin position="765"/>
        <end position="792"/>
    </location>
</feature>
<dbReference type="ExpressionAtlas" id="A0A2K3DMI1">
    <property type="expression patterns" value="baseline and differential"/>
</dbReference>
<dbReference type="EMBL" id="CM008967">
    <property type="protein sequence ID" value="PNW81749.1"/>
    <property type="molecule type" value="Genomic_DNA"/>
</dbReference>
<dbReference type="GO" id="GO:0044613">
    <property type="term" value="C:nuclear pore central transport channel"/>
    <property type="evidence" value="ECO:0000318"/>
    <property type="project" value="GO_Central"/>
</dbReference>
<feature type="region of interest" description="Disordered" evidence="1">
    <location>
        <begin position="22"/>
        <end position="55"/>
    </location>
</feature>
<dbReference type="InterPro" id="IPR026010">
    <property type="entry name" value="NSP1/NUP62"/>
</dbReference>
<accession>A0A2K3DMI1</accession>
<dbReference type="GO" id="GO:0006606">
    <property type="term" value="P:protein import into nucleus"/>
    <property type="evidence" value="ECO:0000318"/>
    <property type="project" value="GO_Central"/>
</dbReference>
<evidence type="ECO:0000313" key="2">
    <source>
        <dbReference type="EMBL" id="PNW81749.1"/>
    </source>
</evidence>
<gene>
    <name evidence="2" type="ORF">CHLRE_06g258583v5</name>
</gene>
<dbReference type="GO" id="GO:0005543">
    <property type="term" value="F:phospholipid binding"/>
    <property type="evidence" value="ECO:0000318"/>
    <property type="project" value="GO_Central"/>
</dbReference>
<feature type="compositionally biased region" description="Low complexity" evidence="1">
    <location>
        <begin position="587"/>
        <end position="598"/>
    </location>
</feature>
<feature type="compositionally biased region" description="Basic and acidic residues" evidence="1">
    <location>
        <begin position="864"/>
        <end position="876"/>
    </location>
</feature>
<feature type="compositionally biased region" description="Low complexity" evidence="1">
    <location>
        <begin position="553"/>
        <end position="577"/>
    </location>
</feature>
<evidence type="ECO:0000256" key="1">
    <source>
        <dbReference type="SAM" id="MobiDB-lite"/>
    </source>
</evidence>
<dbReference type="GO" id="GO:0017056">
    <property type="term" value="F:structural constituent of nuclear pore"/>
    <property type="evidence" value="ECO:0000318"/>
    <property type="project" value="GO_Central"/>
</dbReference>
<evidence type="ECO:0000313" key="3">
    <source>
        <dbReference type="Proteomes" id="UP000006906"/>
    </source>
</evidence>
<feature type="compositionally biased region" description="Low complexity" evidence="1">
    <location>
        <begin position="361"/>
        <end position="384"/>
    </location>
</feature>
<dbReference type="PaxDb" id="3055-EDP08327"/>
<dbReference type="Gramene" id="PNW81749">
    <property type="protein sequence ID" value="PNW81749"/>
    <property type="gene ID" value="CHLRE_06g258583v5"/>
</dbReference>
<feature type="region of interest" description="Disordered" evidence="1">
    <location>
        <begin position="360"/>
        <end position="417"/>
    </location>
</feature>
<dbReference type="GeneID" id="5722080"/>
<feature type="compositionally biased region" description="Low complexity" evidence="1">
    <location>
        <begin position="831"/>
        <end position="846"/>
    </location>
</feature>
<dbReference type="Proteomes" id="UP000006906">
    <property type="component" value="Chromosome 6"/>
</dbReference>
<dbReference type="OrthoDB" id="10684581at2759"/>
<feature type="region of interest" description="Disordered" evidence="1">
    <location>
        <begin position="817"/>
        <end position="882"/>
    </location>
</feature>
<dbReference type="AlphaFoldDB" id="A0A2K3DMI1"/>
<organism evidence="2 3">
    <name type="scientific">Chlamydomonas reinhardtii</name>
    <name type="common">Chlamydomonas smithii</name>
    <dbReference type="NCBI Taxonomy" id="3055"/>
    <lineage>
        <taxon>Eukaryota</taxon>
        <taxon>Viridiplantae</taxon>
        <taxon>Chlorophyta</taxon>
        <taxon>core chlorophytes</taxon>
        <taxon>Chlorophyceae</taxon>
        <taxon>CS clade</taxon>
        <taxon>Chlamydomonadales</taxon>
        <taxon>Chlamydomonadaceae</taxon>
        <taxon>Chlamydomonas</taxon>
    </lineage>
</organism>
<reference evidence="2 3" key="1">
    <citation type="journal article" date="2007" name="Science">
        <title>The Chlamydomonas genome reveals the evolution of key animal and plant functions.</title>
        <authorList>
            <person name="Merchant S.S."/>
            <person name="Prochnik S.E."/>
            <person name="Vallon O."/>
            <person name="Harris E.H."/>
            <person name="Karpowicz S.J."/>
            <person name="Witman G.B."/>
            <person name="Terry A."/>
            <person name="Salamov A."/>
            <person name="Fritz-Laylin L.K."/>
            <person name="Marechal-Drouard L."/>
            <person name="Marshall W.F."/>
            <person name="Qu L.H."/>
            <person name="Nelson D.R."/>
            <person name="Sanderfoot A.A."/>
            <person name="Spalding M.H."/>
            <person name="Kapitonov V.V."/>
            <person name="Ren Q."/>
            <person name="Ferris P."/>
            <person name="Lindquist E."/>
            <person name="Shapiro H."/>
            <person name="Lucas S.M."/>
            <person name="Grimwood J."/>
            <person name="Schmutz J."/>
            <person name="Cardol P."/>
            <person name="Cerutti H."/>
            <person name="Chanfreau G."/>
            <person name="Chen C.L."/>
            <person name="Cognat V."/>
            <person name="Croft M.T."/>
            <person name="Dent R."/>
            <person name="Dutcher S."/>
            <person name="Fernandez E."/>
            <person name="Fukuzawa H."/>
            <person name="Gonzalez-Ballester D."/>
            <person name="Gonzalez-Halphen D."/>
            <person name="Hallmann A."/>
            <person name="Hanikenne M."/>
            <person name="Hippler M."/>
            <person name="Inwood W."/>
            <person name="Jabbari K."/>
            <person name="Kalanon M."/>
            <person name="Kuras R."/>
            <person name="Lefebvre P.A."/>
            <person name="Lemaire S.D."/>
            <person name="Lobanov A.V."/>
            <person name="Lohr M."/>
            <person name="Manuell A."/>
            <person name="Meier I."/>
            <person name="Mets L."/>
            <person name="Mittag M."/>
            <person name="Mittelmeier T."/>
            <person name="Moroney J.V."/>
            <person name="Moseley J."/>
            <person name="Napoli C."/>
            <person name="Nedelcu A.M."/>
            <person name="Niyogi K."/>
            <person name="Novoselov S.V."/>
            <person name="Paulsen I.T."/>
            <person name="Pazour G."/>
            <person name="Purton S."/>
            <person name="Ral J.P."/>
            <person name="Riano-Pachon D.M."/>
            <person name="Riekhof W."/>
            <person name="Rymarquis L."/>
            <person name="Schroda M."/>
            <person name="Stern D."/>
            <person name="Umen J."/>
            <person name="Willows R."/>
            <person name="Wilson N."/>
            <person name="Zimmer S.L."/>
            <person name="Allmer J."/>
            <person name="Balk J."/>
            <person name="Bisova K."/>
            <person name="Chen C.J."/>
            <person name="Elias M."/>
            <person name="Gendler K."/>
            <person name="Hauser C."/>
            <person name="Lamb M.R."/>
            <person name="Ledford H."/>
            <person name="Long J.C."/>
            <person name="Minagawa J."/>
            <person name="Page M.D."/>
            <person name="Pan J."/>
            <person name="Pootakham W."/>
            <person name="Roje S."/>
            <person name="Rose A."/>
            <person name="Stahlberg E."/>
            <person name="Terauchi A.M."/>
            <person name="Yang P."/>
            <person name="Ball S."/>
            <person name="Bowler C."/>
            <person name="Dieckmann C.L."/>
            <person name="Gladyshev V.N."/>
            <person name="Green P."/>
            <person name="Jorgensen R."/>
            <person name="Mayfield S."/>
            <person name="Mueller-Roeber B."/>
            <person name="Rajamani S."/>
            <person name="Sayre R.T."/>
            <person name="Brokstein P."/>
            <person name="Dubchak I."/>
            <person name="Goodstein D."/>
            <person name="Hornick L."/>
            <person name="Huang Y.W."/>
            <person name="Jhaveri J."/>
            <person name="Luo Y."/>
            <person name="Martinez D."/>
            <person name="Ngau W.C."/>
            <person name="Otillar B."/>
            <person name="Poliakov A."/>
            <person name="Porter A."/>
            <person name="Szajkowski L."/>
            <person name="Werner G."/>
            <person name="Zhou K."/>
            <person name="Grigoriev I.V."/>
            <person name="Rokhsar D.S."/>
            <person name="Grossman A.R."/>
        </authorList>
    </citation>
    <scope>NUCLEOTIDE SEQUENCE [LARGE SCALE GENOMIC DNA]</scope>
    <source>
        <strain evidence="3">CC-503</strain>
    </source>
</reference>
<feature type="compositionally biased region" description="Low complexity" evidence="1">
    <location>
        <begin position="397"/>
        <end position="411"/>
    </location>
</feature>
<dbReference type="KEGG" id="cre:CHLRE_06g258583v5"/>
<feature type="region of interest" description="Disordered" evidence="1">
    <location>
        <begin position="537"/>
        <end position="654"/>
    </location>
</feature>
<feature type="region of interest" description="Disordered" evidence="1">
    <location>
        <begin position="765"/>
        <end position="796"/>
    </location>
</feature>
<proteinExistence type="predicted"/>
<dbReference type="InParanoid" id="A0A2K3DMI1"/>
<protein>
    <submittedName>
        <fullName evidence="2">Uncharacterized protein</fullName>
    </submittedName>
</protein>
<dbReference type="GO" id="GO:0006405">
    <property type="term" value="P:RNA export from nucleus"/>
    <property type="evidence" value="ECO:0000318"/>
    <property type="project" value="GO_Central"/>
</dbReference>